<dbReference type="PANTHER" id="PTHR11895:SF7">
    <property type="entry name" value="GLUTAMYL-TRNA(GLN) AMIDOTRANSFERASE SUBUNIT A, MITOCHONDRIAL"/>
    <property type="match status" value="1"/>
</dbReference>
<keyword evidence="3" id="KW-0378">Hydrolase</keyword>
<dbReference type="Gene3D" id="3.90.1300.10">
    <property type="entry name" value="Amidase signature (AS) domain"/>
    <property type="match status" value="1"/>
</dbReference>
<evidence type="ECO:0000313" key="4">
    <source>
        <dbReference type="Proteomes" id="UP000037178"/>
    </source>
</evidence>
<evidence type="ECO:0000313" key="3">
    <source>
        <dbReference type="EMBL" id="KMW58641.1"/>
    </source>
</evidence>
<dbReference type="SUPFAM" id="SSF75304">
    <property type="entry name" value="Amidase signature (AS) enzymes"/>
    <property type="match status" value="1"/>
</dbReference>
<dbReference type="InterPro" id="IPR000120">
    <property type="entry name" value="Amidase"/>
</dbReference>
<dbReference type="InterPro" id="IPR036928">
    <property type="entry name" value="AS_sf"/>
</dbReference>
<proteinExistence type="inferred from homology"/>
<reference evidence="3 4" key="1">
    <citation type="submission" date="2015-06" db="EMBL/GenBank/DDBJ databases">
        <title>Draft genome sequence of an Alphaproteobacteria species associated to the Mediterranean sponge Oscarella lobularis.</title>
        <authorList>
            <person name="Jourda C."/>
            <person name="Santini S."/>
            <person name="Claverie J.-M."/>
        </authorList>
    </citation>
    <scope>NUCLEOTIDE SEQUENCE [LARGE SCALE GENOMIC DNA]</scope>
    <source>
        <strain evidence="3">IGS</strain>
    </source>
</reference>
<dbReference type="PATRIC" id="fig|1675527.3.peg.3789"/>
<organism evidence="3 4">
    <name type="scientific">Candidatus Rhodobacter oscarellae</name>
    <dbReference type="NCBI Taxonomy" id="1675527"/>
    <lineage>
        <taxon>Bacteria</taxon>
        <taxon>Pseudomonadati</taxon>
        <taxon>Pseudomonadota</taxon>
        <taxon>Alphaproteobacteria</taxon>
        <taxon>Rhodobacterales</taxon>
        <taxon>Rhodobacter group</taxon>
        <taxon>Rhodobacter</taxon>
    </lineage>
</organism>
<comment type="similarity">
    <text evidence="1">Belongs to the amidase family.</text>
</comment>
<dbReference type="PANTHER" id="PTHR11895">
    <property type="entry name" value="TRANSAMIDASE"/>
    <property type="match status" value="1"/>
</dbReference>
<gene>
    <name evidence="3" type="ORF">AIOL_003619</name>
</gene>
<accession>A0A0J9E7H1</accession>
<feature type="domain" description="Amidase" evidence="2">
    <location>
        <begin position="35"/>
        <end position="458"/>
    </location>
</feature>
<dbReference type="EMBL" id="LFTY01000002">
    <property type="protein sequence ID" value="KMW58641.1"/>
    <property type="molecule type" value="Genomic_DNA"/>
</dbReference>
<sequence>MRAARGNKMSKTELWQENACTMAKQIANKEISSVEAVGAAVARMHSVNPKLNAVVDDLSETAMAQAADRDKAMAEGGPVGPLHGVPITIKENIDQVGHATPNGVPAYKDVIAPADSPFVKNMLQAGAVVIGRTNTPEFSFRGTTDNPLHGRTYNPWNDWASSGGSSGGASTAVMAGMGALGHGNDIGGSLRFPAAATGSATVKPGLGRTPAYNPSQKEERGLMAQLMSVQGLIAREVADVRLGMQAAVAYDPHDPWQVPMPFEGPAMEGPIKVAMTKNSYEFDLDPAVDAALENARAALVDAGYQVVEVEPPNCREIGLDGMRTLFGEVKSLLLPAMREHGSPGFNDYFELCFELNPPHEGDELLRAFARRSSYIRDWLLFMQDYPLVLTPFLPSPTYAWDRDYQGREGAAEIMFKGFYSFAMNFMGLPAGNVPANYNDGLPVGVQIVGRRFREDMILDACEAVESRVGVMAQRLFERG</sequence>
<keyword evidence="4" id="KW-1185">Reference proteome</keyword>
<dbReference type="Proteomes" id="UP000037178">
    <property type="component" value="Unassembled WGS sequence"/>
</dbReference>
<dbReference type="Pfam" id="PF01425">
    <property type="entry name" value="Amidase"/>
    <property type="match status" value="1"/>
</dbReference>
<comment type="caution">
    <text evidence="3">The sequence shown here is derived from an EMBL/GenBank/DDBJ whole genome shotgun (WGS) entry which is preliminary data.</text>
</comment>
<evidence type="ECO:0000256" key="1">
    <source>
        <dbReference type="ARBA" id="ARBA00009199"/>
    </source>
</evidence>
<dbReference type="InterPro" id="IPR023631">
    <property type="entry name" value="Amidase_dom"/>
</dbReference>
<name>A0A0J9E7H1_9RHOB</name>
<evidence type="ECO:0000259" key="2">
    <source>
        <dbReference type="Pfam" id="PF01425"/>
    </source>
</evidence>
<dbReference type="EC" id="3.5.1.4" evidence="3"/>
<dbReference type="STRING" id="1675527.AIOL_003619"/>
<dbReference type="AlphaFoldDB" id="A0A0J9E7H1"/>
<protein>
    <submittedName>
        <fullName evidence="3">Amidase</fullName>
        <ecNumber evidence="3">3.5.1.4</ecNumber>
    </submittedName>
</protein>
<dbReference type="GO" id="GO:0004040">
    <property type="term" value="F:amidase activity"/>
    <property type="evidence" value="ECO:0007669"/>
    <property type="project" value="UniProtKB-EC"/>
</dbReference>
<dbReference type="NCBIfam" id="NF005687">
    <property type="entry name" value="PRK07487.1"/>
    <property type="match status" value="1"/>
</dbReference>